<feature type="compositionally biased region" description="Polar residues" evidence="1">
    <location>
        <begin position="34"/>
        <end position="43"/>
    </location>
</feature>
<protein>
    <submittedName>
        <fullName evidence="3">Uncharacterized protein</fullName>
    </submittedName>
</protein>
<evidence type="ECO:0000313" key="3">
    <source>
        <dbReference type="EMBL" id="XDO96382.1"/>
    </source>
</evidence>
<proteinExistence type="predicted"/>
<feature type="region of interest" description="Disordered" evidence="1">
    <location>
        <begin position="170"/>
        <end position="197"/>
    </location>
</feature>
<gene>
    <name evidence="3" type="ORF">ABOZ73_16640</name>
</gene>
<dbReference type="RefSeq" id="WP_369059234.1">
    <property type="nucleotide sequence ID" value="NZ_CP158375.1"/>
</dbReference>
<organism evidence="3">
    <name type="scientific">Caulobacter sp. 73W</name>
    <dbReference type="NCBI Taxonomy" id="3161137"/>
    <lineage>
        <taxon>Bacteria</taxon>
        <taxon>Pseudomonadati</taxon>
        <taxon>Pseudomonadota</taxon>
        <taxon>Alphaproteobacteria</taxon>
        <taxon>Caulobacterales</taxon>
        <taxon>Caulobacteraceae</taxon>
        <taxon>Caulobacter</taxon>
    </lineage>
</organism>
<sequence>MRTLLITLALAVPTVALAQPSRPQDDDARIKTTGEANSESIQGAAQAPLRDFNVVRTKIPPILLEVMHDPYERPMPSTCRRIADLVRPLEEALGVDLDQIPAGENEDLLDRGKTISYGVMAGVASSFIPFRGGVRMLTGAERHDRLVAAAITSGNVRRAYLKGLGEAKGCNPPATPTHVKSSIPREEKRSGPKFPIR</sequence>
<evidence type="ECO:0000256" key="2">
    <source>
        <dbReference type="SAM" id="SignalP"/>
    </source>
</evidence>
<feature type="region of interest" description="Disordered" evidence="1">
    <location>
        <begin position="20"/>
        <end position="43"/>
    </location>
</feature>
<feature type="signal peptide" evidence="2">
    <location>
        <begin position="1"/>
        <end position="18"/>
    </location>
</feature>
<dbReference type="AlphaFoldDB" id="A0AB39KRZ3"/>
<evidence type="ECO:0000256" key="1">
    <source>
        <dbReference type="SAM" id="MobiDB-lite"/>
    </source>
</evidence>
<reference evidence="3" key="1">
    <citation type="submission" date="2024-06" db="EMBL/GenBank/DDBJ databases">
        <title>Caulobacter inopinatus, sp. nov.</title>
        <authorList>
            <person name="Donachie S.P."/>
        </authorList>
    </citation>
    <scope>NUCLEOTIDE SEQUENCE</scope>
    <source>
        <strain evidence="3">73W</strain>
    </source>
</reference>
<feature type="chain" id="PRO_5044350054" evidence="2">
    <location>
        <begin position="19"/>
        <end position="197"/>
    </location>
</feature>
<name>A0AB39KRZ3_9CAUL</name>
<keyword evidence="2" id="KW-0732">Signal</keyword>
<accession>A0AB39KRZ3</accession>
<dbReference type="EMBL" id="CP158375">
    <property type="protein sequence ID" value="XDO96382.1"/>
    <property type="molecule type" value="Genomic_DNA"/>
</dbReference>
<feature type="compositionally biased region" description="Basic and acidic residues" evidence="1">
    <location>
        <begin position="23"/>
        <end position="32"/>
    </location>
</feature>